<dbReference type="Pfam" id="PF03412">
    <property type="entry name" value="Peptidase_C39"/>
    <property type="match status" value="1"/>
</dbReference>
<dbReference type="GO" id="GO:0005524">
    <property type="term" value="F:ATP binding"/>
    <property type="evidence" value="ECO:0007669"/>
    <property type="project" value="UniProtKB-KW"/>
</dbReference>
<dbReference type="PANTHER" id="PTHR24221">
    <property type="entry name" value="ATP-BINDING CASSETTE SUB-FAMILY B"/>
    <property type="match status" value="1"/>
</dbReference>
<evidence type="ECO:0000256" key="4">
    <source>
        <dbReference type="ARBA" id="ARBA00022840"/>
    </source>
</evidence>
<dbReference type="PROSITE" id="PS50929">
    <property type="entry name" value="ABC_TM1F"/>
    <property type="match status" value="1"/>
</dbReference>
<dbReference type="GO" id="GO:0016887">
    <property type="term" value="F:ATP hydrolysis activity"/>
    <property type="evidence" value="ECO:0007669"/>
    <property type="project" value="InterPro"/>
</dbReference>
<keyword evidence="2 9" id="KW-0812">Transmembrane</keyword>
<evidence type="ECO:0000256" key="9">
    <source>
        <dbReference type="SAM" id="Phobius"/>
    </source>
</evidence>
<feature type="transmembrane region" description="Helical" evidence="9">
    <location>
        <begin position="175"/>
        <end position="198"/>
    </location>
</feature>
<dbReference type="KEGG" id="shg:Sph21_0591"/>
<keyword evidence="5" id="KW-0653">Protein transport</keyword>
<evidence type="ECO:0000256" key="8">
    <source>
        <dbReference type="ARBA" id="ARBA00043264"/>
    </source>
</evidence>
<dbReference type="GO" id="GO:0005886">
    <property type="term" value="C:plasma membrane"/>
    <property type="evidence" value="ECO:0007669"/>
    <property type="project" value="UniProtKB-SubCell"/>
</dbReference>
<feature type="domain" description="Peptidase C39" evidence="12">
    <location>
        <begin position="19"/>
        <end position="144"/>
    </location>
</feature>
<dbReference type="STRING" id="743722.Sph21_0591"/>
<comment type="subcellular location">
    <subcellularLocation>
        <location evidence="1">Cell membrane</location>
        <topology evidence="1">Multi-pass membrane protein</topology>
    </subcellularLocation>
</comment>
<dbReference type="OrthoDB" id="9769115at2"/>
<evidence type="ECO:0000256" key="2">
    <source>
        <dbReference type="ARBA" id="ARBA00022692"/>
    </source>
</evidence>
<dbReference type="PROSITE" id="PS50990">
    <property type="entry name" value="PEPTIDASE_C39"/>
    <property type="match status" value="1"/>
</dbReference>
<feature type="transmembrane region" description="Helical" evidence="9">
    <location>
        <begin position="210"/>
        <end position="233"/>
    </location>
</feature>
<proteinExistence type="predicted"/>
<dbReference type="SMART" id="SM00382">
    <property type="entry name" value="AAA"/>
    <property type="match status" value="1"/>
</dbReference>
<dbReference type="InterPro" id="IPR011527">
    <property type="entry name" value="ABC1_TM_dom"/>
</dbReference>
<dbReference type="MEROPS" id="C39.001"/>
<keyword evidence="6 9" id="KW-1133">Transmembrane helix</keyword>
<feature type="transmembrane region" description="Helical" evidence="9">
    <location>
        <begin position="286"/>
        <end position="307"/>
    </location>
</feature>
<dbReference type="PATRIC" id="fig|743722.3.peg.641"/>
<evidence type="ECO:0000259" key="11">
    <source>
        <dbReference type="PROSITE" id="PS50929"/>
    </source>
</evidence>
<organism evidence="13">
    <name type="scientific">Sphingobacterium sp. (strain 21)</name>
    <dbReference type="NCBI Taxonomy" id="743722"/>
    <lineage>
        <taxon>Bacteria</taxon>
        <taxon>Pseudomonadati</taxon>
        <taxon>Bacteroidota</taxon>
        <taxon>Sphingobacteriia</taxon>
        <taxon>Sphingobacteriales</taxon>
        <taxon>Sphingobacteriaceae</taxon>
        <taxon>Sphingobacterium</taxon>
    </lineage>
</organism>
<dbReference type="InterPro" id="IPR003593">
    <property type="entry name" value="AAA+_ATPase"/>
</dbReference>
<accession>F4C8Y2</accession>
<dbReference type="PROSITE" id="PS50893">
    <property type="entry name" value="ABC_TRANSPORTER_2"/>
    <property type="match status" value="1"/>
</dbReference>
<dbReference type="EC" id="3.6.3.44" evidence="13"/>
<keyword evidence="7 9" id="KW-0472">Membrane</keyword>
<feature type="transmembrane region" description="Helical" evidence="9">
    <location>
        <begin position="425"/>
        <end position="445"/>
    </location>
</feature>
<dbReference type="Pfam" id="PF00005">
    <property type="entry name" value="ABC_tran"/>
    <property type="match status" value="1"/>
</dbReference>
<dbReference type="PROSITE" id="PS00211">
    <property type="entry name" value="ABC_TRANSPORTER_1"/>
    <property type="match status" value="1"/>
</dbReference>
<dbReference type="SUPFAM" id="SSF90123">
    <property type="entry name" value="ABC transporter transmembrane region"/>
    <property type="match status" value="1"/>
</dbReference>
<dbReference type="eggNOG" id="COG2274">
    <property type="taxonomic scope" value="Bacteria"/>
</dbReference>
<dbReference type="InterPro" id="IPR003439">
    <property type="entry name" value="ABC_transporter-like_ATP-bd"/>
</dbReference>
<dbReference type="InterPro" id="IPR017871">
    <property type="entry name" value="ABC_transporter-like_CS"/>
</dbReference>
<dbReference type="GO" id="GO:0006508">
    <property type="term" value="P:proteolysis"/>
    <property type="evidence" value="ECO:0007669"/>
    <property type="project" value="InterPro"/>
</dbReference>
<evidence type="ECO:0000313" key="13">
    <source>
        <dbReference type="EMBL" id="ADZ77171.1"/>
    </source>
</evidence>
<feature type="transmembrane region" description="Helical" evidence="9">
    <location>
        <begin position="313"/>
        <end position="331"/>
    </location>
</feature>
<dbReference type="EMBL" id="CP002584">
    <property type="protein sequence ID" value="ADZ77171.1"/>
    <property type="molecule type" value="Genomic_DNA"/>
</dbReference>
<dbReference type="Gene3D" id="3.40.50.300">
    <property type="entry name" value="P-loop containing nucleotide triphosphate hydrolases"/>
    <property type="match status" value="1"/>
</dbReference>
<dbReference type="InterPro" id="IPR027417">
    <property type="entry name" value="P-loop_NTPase"/>
</dbReference>
<evidence type="ECO:0000259" key="10">
    <source>
        <dbReference type="PROSITE" id="PS50893"/>
    </source>
</evidence>
<name>F4C8Y2_SPHS2</name>
<dbReference type="InterPro" id="IPR039421">
    <property type="entry name" value="Type_1_exporter"/>
</dbReference>
<dbReference type="Gene3D" id="1.20.1560.10">
    <property type="entry name" value="ABC transporter type 1, transmembrane domain"/>
    <property type="match status" value="1"/>
</dbReference>
<dbReference type="GO" id="GO:0043213">
    <property type="term" value="P:bacteriocin transport"/>
    <property type="evidence" value="ECO:0007669"/>
    <property type="project" value="UniProtKB-KW"/>
</dbReference>
<evidence type="ECO:0000256" key="6">
    <source>
        <dbReference type="ARBA" id="ARBA00022989"/>
    </source>
</evidence>
<dbReference type="Pfam" id="PF00664">
    <property type="entry name" value="ABC_membrane"/>
    <property type="match status" value="1"/>
</dbReference>
<dbReference type="CDD" id="cd18570">
    <property type="entry name" value="ABC_6TM_PCAT1_LagD_like"/>
    <property type="match status" value="1"/>
</dbReference>
<dbReference type="InterPro" id="IPR036640">
    <property type="entry name" value="ABC1_TM_sf"/>
</dbReference>
<dbReference type="GO" id="GO:0140359">
    <property type="term" value="F:ABC-type transporter activity"/>
    <property type="evidence" value="ECO:0007669"/>
    <property type="project" value="InterPro"/>
</dbReference>
<dbReference type="Gene3D" id="3.90.70.10">
    <property type="entry name" value="Cysteine proteinases"/>
    <property type="match status" value="1"/>
</dbReference>
<gene>
    <name evidence="13" type="ordered locus">Sph21_0591</name>
</gene>
<evidence type="ECO:0000256" key="7">
    <source>
        <dbReference type="ARBA" id="ARBA00023136"/>
    </source>
</evidence>
<feature type="domain" description="ABC transmembrane type-1" evidence="11">
    <location>
        <begin position="180"/>
        <end position="458"/>
    </location>
</feature>
<feature type="domain" description="ABC transporter" evidence="10">
    <location>
        <begin position="492"/>
        <end position="703"/>
    </location>
</feature>
<dbReference type="InterPro" id="IPR005074">
    <property type="entry name" value="Peptidase_C39"/>
</dbReference>
<dbReference type="PANTHER" id="PTHR24221:SF654">
    <property type="entry name" value="ATP-BINDING CASSETTE SUB-FAMILY B MEMBER 6"/>
    <property type="match status" value="1"/>
</dbReference>
<evidence type="ECO:0000259" key="12">
    <source>
        <dbReference type="PROSITE" id="PS50990"/>
    </source>
</evidence>
<keyword evidence="4" id="KW-0067">ATP-binding</keyword>
<keyword evidence="5" id="KW-0813">Transport</keyword>
<dbReference type="GO" id="GO:0034040">
    <property type="term" value="F:ATPase-coupled lipid transmembrane transporter activity"/>
    <property type="evidence" value="ECO:0007669"/>
    <property type="project" value="TreeGrafter"/>
</dbReference>
<dbReference type="SUPFAM" id="SSF52540">
    <property type="entry name" value="P-loop containing nucleoside triphosphate hydrolases"/>
    <property type="match status" value="1"/>
</dbReference>
<evidence type="ECO:0000256" key="3">
    <source>
        <dbReference type="ARBA" id="ARBA00022741"/>
    </source>
</evidence>
<dbReference type="GO" id="GO:0008233">
    <property type="term" value="F:peptidase activity"/>
    <property type="evidence" value="ECO:0007669"/>
    <property type="project" value="InterPro"/>
</dbReference>
<evidence type="ECO:0000256" key="1">
    <source>
        <dbReference type="ARBA" id="ARBA00004651"/>
    </source>
</evidence>
<keyword evidence="3" id="KW-0547">Nucleotide-binding</keyword>
<dbReference type="GO" id="GO:0015031">
    <property type="term" value="P:protein transport"/>
    <property type="evidence" value="ECO:0007669"/>
    <property type="project" value="UniProtKB-KW"/>
</dbReference>
<sequence length="703" mass="80085">MMYRNGKTISKIKKIITIQSNKNDCGIAALQTIIRWHGGEIDHEDIRIASGTQTFGTTLLGLYQAAMEFGFSAEGVELDKDFLFKQTDPCILHVVNPQNLLHYIVYFGMDKETKKLLIFDPTKGLEFLCESELDRIWKRKVALLLKPNDAFAKSKPRNDAKIQWLLIQIRKDQTLIISTIVLGAAISLLGLSTAIYSQKLVDDYLPKKDVFSVILGIGLLGLILGIRAILSYLRQIFIFTQSKKLNIRVISSFFYELLKLPKRFFDSRSTGDMIARLNDSQRIQQAITFIFGNAVIDILTITASLFLLCYYNWQIGLLAFTFVTLILIIFYKNRQRLQNNQREVMANYGITEANYIDTIQGIATIKQNAAIQLFHNVSKFTYERYQEKLFILNKVGSKLYFIVDVVTVSLTLTVLAMVSSLVLNGLISIGEVMAIISTIGMLVPATNRLSQMLIQVQEARTAFNRIYDLTRREHLIPIETTSDKSLHEFLSLTFKNVSFRFNGQKKLIHNLSFSINKGDTICIKGPSGAGKSTVFQLILRYYKPNGGEIYLNNISYESLNEDMINKYISIVPQEIKIFNGSVLFNITLQQNISHSELNKFNEKYEINRFAKVFPFGYETVLGENGINLSGGQKQLLGFLRALYKNPSLLLLDEATSAMDLHMEKMIFDLLSDIHESIAVIWVNHKEDLPVLFKRNILIIDHQD</sequence>
<keyword evidence="8" id="KW-0080">Bacteriocin transport</keyword>
<protein>
    <submittedName>
        <fullName evidence="13">Xenobiotic-transporting ATPase</fullName>
        <ecNumber evidence="13">3.6.3.44</ecNumber>
    </submittedName>
</protein>
<dbReference type="HOGENOM" id="CLU_000604_84_3_10"/>
<keyword evidence="13" id="KW-0378">Hydrolase</keyword>
<evidence type="ECO:0000256" key="5">
    <source>
        <dbReference type="ARBA" id="ARBA00022927"/>
    </source>
</evidence>
<dbReference type="AlphaFoldDB" id="F4C8Y2"/>
<reference evidence="13" key="1">
    <citation type="submission" date="2011-03" db="EMBL/GenBank/DDBJ databases">
        <title>Complete sequence of Sphingobacterium sp. 21.</title>
        <authorList>
            <consortium name="US DOE Joint Genome Institute"/>
            <person name="Lucas S."/>
            <person name="Copeland A."/>
            <person name="Lapidus A."/>
            <person name="Cheng J.-F."/>
            <person name="Goodwin L."/>
            <person name="Pitluck S."/>
            <person name="Davenport K."/>
            <person name="Detter J.C."/>
            <person name="Han C."/>
            <person name="Tapia R."/>
            <person name="Land M."/>
            <person name="Hauser L."/>
            <person name="Kyrpides N."/>
            <person name="Ivanova N."/>
            <person name="Ovchinnikova G."/>
            <person name="Pagani I."/>
            <person name="Siebers A.K."/>
            <person name="Allgaier M."/>
            <person name="Thelen M.P."/>
            <person name="Hugenholtz P."/>
            <person name="Woyke T."/>
        </authorList>
    </citation>
    <scope>NUCLEOTIDE SEQUENCE</scope>
    <source>
        <strain evidence="13">21</strain>
    </source>
</reference>